<protein>
    <recommendedName>
        <fullName evidence="3">Glutamine cyclotransferase</fullName>
    </recommendedName>
</protein>
<evidence type="ECO:0000313" key="1">
    <source>
        <dbReference type="EMBL" id="PSR33891.1"/>
    </source>
</evidence>
<accession>A0A2T2XHB1</accession>
<gene>
    <name evidence="1" type="ORF">C7B46_07825</name>
</gene>
<dbReference type="AlphaFoldDB" id="A0A2T2XHB1"/>
<dbReference type="Gene3D" id="2.130.10.10">
    <property type="entry name" value="YVTN repeat-like/Quinoprotein amine dehydrogenase"/>
    <property type="match status" value="1"/>
</dbReference>
<evidence type="ECO:0000313" key="2">
    <source>
        <dbReference type="Proteomes" id="UP000242972"/>
    </source>
</evidence>
<dbReference type="InterPro" id="IPR015943">
    <property type="entry name" value="WD40/YVTN_repeat-like_dom_sf"/>
</dbReference>
<name>A0A2T2XHB1_9FIRM</name>
<sequence length="207" mass="23557">MRLEVVRTLRAPGDHLCGVAWDGCNIWHSDGATNSIYQLDPVTGEVIIALPCHDVRTCLSFDENFLWQIAGRPKRIRIIRPSDGLVLGEIAFDTDPDAWCALHAESGRYWVGSKTNGMIEERDRCDHHVLRQCKTHGSLHGLARAGDILWYTDYPARQLVGWDWSQNSEIVRFDLSGHPTGLSRGWGDTFWYCDYTNQCLTQVQLQK</sequence>
<comment type="caution">
    <text evidence="1">The sequence shown here is derived from an EMBL/GenBank/DDBJ whole genome shotgun (WGS) entry which is preliminary data.</text>
</comment>
<dbReference type="SUPFAM" id="SSF63825">
    <property type="entry name" value="YWTD domain"/>
    <property type="match status" value="1"/>
</dbReference>
<proteinExistence type="predicted"/>
<organism evidence="1 2">
    <name type="scientific">Sulfobacillus benefaciens</name>
    <dbReference type="NCBI Taxonomy" id="453960"/>
    <lineage>
        <taxon>Bacteria</taxon>
        <taxon>Bacillati</taxon>
        <taxon>Bacillota</taxon>
        <taxon>Clostridia</taxon>
        <taxon>Eubacteriales</taxon>
        <taxon>Clostridiales Family XVII. Incertae Sedis</taxon>
        <taxon>Sulfobacillus</taxon>
    </lineage>
</organism>
<evidence type="ECO:0008006" key="3">
    <source>
        <dbReference type="Google" id="ProtNLM"/>
    </source>
</evidence>
<dbReference type="Proteomes" id="UP000242972">
    <property type="component" value="Unassembled WGS sequence"/>
</dbReference>
<reference evidence="1 2" key="1">
    <citation type="journal article" date="2014" name="BMC Genomics">
        <title>Comparison of environmental and isolate Sulfobacillus genomes reveals diverse carbon, sulfur, nitrogen, and hydrogen metabolisms.</title>
        <authorList>
            <person name="Justice N.B."/>
            <person name="Norman A."/>
            <person name="Brown C.T."/>
            <person name="Singh A."/>
            <person name="Thomas B.C."/>
            <person name="Banfield J.F."/>
        </authorList>
    </citation>
    <scope>NUCLEOTIDE SEQUENCE [LARGE SCALE GENOMIC DNA]</scope>
    <source>
        <strain evidence="1">AMDSBA4</strain>
    </source>
</reference>
<dbReference type="EMBL" id="PXYW01000015">
    <property type="protein sequence ID" value="PSR33891.1"/>
    <property type="molecule type" value="Genomic_DNA"/>
</dbReference>